<sequence length="479" mass="56176">MHKLGKVREALRNPNDVLNSLENKATSQNYQYQRIYRNLYNPNFYLLADQKLYHNKEKRTAGITEHRIAGIIKRLKNYSYQPKSVKPKDQFPKNGETRLLEMSFADDQIVQEIICMILTSIYEPTFSEQSHGFRPEKSCHTALKQIKSHYSGLNWFIKGDINGCFKKIDQHLLIKILRRKIHDECFLGLIWKFIRAGYLDKWEDHKTYSGTAQGPGISQILANIYLHELDVFIDDDKKNFDKRHCRLMYCRYADTFLIGIIGNKEDAQEVKDAVKNFLQERLKLELLEKQIQIIHATQKARFLGYDITTSRITIDFIKPTEATLKKNKGLIKLYIPKEKWMGSLLDQKILWIQKDRNGKEKWMPVARSSFVNRRPEEIIAAYNGEINGMYNYYALANNVSVLNKFYYVMAYSMYKTFACKYRCSMTKIKKKYTQNGVFAIPDQASSGENKQMMFYQNGFGQRQGTKKSTVDQKYPSRNS</sequence>
<keyword evidence="2" id="KW-0548">Nucleotidyltransferase</keyword>
<dbReference type="RefSeq" id="WP_014355890.1">
    <property type="nucleotide sequence ID" value="NC_016894.1"/>
</dbReference>
<dbReference type="KEGG" id="awo:Awo_c15050"/>
<feature type="domain" description="Reverse transcriptase" evidence="1">
    <location>
        <begin position="69"/>
        <end position="307"/>
    </location>
</feature>
<protein>
    <submittedName>
        <fullName evidence="2">RNA-directed DNA polymerase</fullName>
        <ecNumber evidence="2">2.7.7.49</ecNumber>
    </submittedName>
</protein>
<keyword evidence="2" id="KW-0808">Transferase</keyword>
<evidence type="ECO:0000313" key="3">
    <source>
        <dbReference type="Proteomes" id="UP000007177"/>
    </source>
</evidence>
<organism evidence="2 3">
    <name type="scientific">Acetobacterium woodii (strain ATCC 29683 / DSM 1030 / JCM 2381 / KCTC 1655 / WB1)</name>
    <dbReference type="NCBI Taxonomy" id="931626"/>
    <lineage>
        <taxon>Bacteria</taxon>
        <taxon>Bacillati</taxon>
        <taxon>Bacillota</taxon>
        <taxon>Clostridia</taxon>
        <taxon>Eubacteriales</taxon>
        <taxon>Eubacteriaceae</taxon>
        <taxon>Acetobacterium</taxon>
    </lineage>
</organism>
<dbReference type="EC" id="2.7.7.49" evidence="2"/>
<dbReference type="PANTHER" id="PTHR34047:SF8">
    <property type="entry name" value="PROTEIN YKFC"/>
    <property type="match status" value="1"/>
</dbReference>
<dbReference type="InterPro" id="IPR043502">
    <property type="entry name" value="DNA/RNA_pol_sf"/>
</dbReference>
<dbReference type="CDD" id="cd01651">
    <property type="entry name" value="RT_G2_intron"/>
    <property type="match status" value="1"/>
</dbReference>
<name>H6LFZ9_ACEWD</name>
<dbReference type="Pfam" id="PF00078">
    <property type="entry name" value="RVT_1"/>
    <property type="match status" value="1"/>
</dbReference>
<dbReference type="InterPro" id="IPR000477">
    <property type="entry name" value="RT_dom"/>
</dbReference>
<dbReference type="Pfam" id="PF01348">
    <property type="entry name" value="Intron_maturas2"/>
    <property type="match status" value="1"/>
</dbReference>
<dbReference type="InterPro" id="IPR051083">
    <property type="entry name" value="GrpII_Intron_Splice-Mob/Def"/>
</dbReference>
<dbReference type="PROSITE" id="PS50878">
    <property type="entry name" value="RT_POL"/>
    <property type="match status" value="1"/>
</dbReference>
<evidence type="ECO:0000313" key="2">
    <source>
        <dbReference type="EMBL" id="AFA48287.1"/>
    </source>
</evidence>
<gene>
    <name evidence="2" type="ordered locus">Awo_c15050</name>
</gene>
<dbReference type="HOGENOM" id="CLU_013584_3_1_9"/>
<dbReference type="Proteomes" id="UP000007177">
    <property type="component" value="Chromosome"/>
</dbReference>
<dbReference type="STRING" id="931626.Awo_c15050"/>
<keyword evidence="3" id="KW-1185">Reference proteome</keyword>
<reference evidence="2 3" key="2">
    <citation type="journal article" date="2012" name="PLoS ONE">
        <title>An ancient pathway combining carbon dioxide fixation with the generation and utilization of a sodium ion gradient for ATP synthesis.</title>
        <authorList>
            <person name="Poehlein A."/>
            <person name="Schmidt S."/>
            <person name="Kaster A.K."/>
            <person name="Goenrich M."/>
            <person name="Vollmers J."/>
            <person name="Thurmer A."/>
            <person name="Bertsch J."/>
            <person name="Schuchmann K."/>
            <person name="Voigt B."/>
            <person name="Hecker M."/>
            <person name="Daniel R."/>
            <person name="Thauer R.K."/>
            <person name="Gottschalk G."/>
            <person name="Muller V."/>
        </authorList>
    </citation>
    <scope>NUCLEOTIDE SEQUENCE [LARGE SCALE GENOMIC DNA]</scope>
    <source>
        <strain evidence="3">ATCC 29683 / DSM 1030 / JCM 2381 / KCTC 1655 / WB1</strain>
    </source>
</reference>
<dbReference type="eggNOG" id="COG3344">
    <property type="taxonomic scope" value="Bacteria"/>
</dbReference>
<dbReference type="SUPFAM" id="SSF56672">
    <property type="entry name" value="DNA/RNA polymerases"/>
    <property type="match status" value="1"/>
</dbReference>
<accession>H6LFZ9</accession>
<reference evidence="3" key="1">
    <citation type="submission" date="2011-07" db="EMBL/GenBank/DDBJ databases">
        <title>Complete genome sequence of Acetobacterium woodii.</title>
        <authorList>
            <person name="Poehlein A."/>
            <person name="Schmidt S."/>
            <person name="Kaster A.-K."/>
            <person name="Goenrich M."/>
            <person name="Vollmers J."/>
            <person name="Thuermer A."/>
            <person name="Gottschalk G."/>
            <person name="Thauer R.K."/>
            <person name="Daniel R."/>
            <person name="Mueller V."/>
        </authorList>
    </citation>
    <scope>NUCLEOTIDE SEQUENCE [LARGE SCALE GENOMIC DNA]</scope>
    <source>
        <strain evidence="3">ATCC 29683 / DSM 1030 / JCM 2381 / KCTC 1655 / WB1</strain>
    </source>
</reference>
<dbReference type="GO" id="GO:0003964">
    <property type="term" value="F:RNA-directed DNA polymerase activity"/>
    <property type="evidence" value="ECO:0007669"/>
    <property type="project" value="UniProtKB-KW"/>
</dbReference>
<dbReference type="EMBL" id="CP002987">
    <property type="protein sequence ID" value="AFA48287.1"/>
    <property type="molecule type" value="Genomic_DNA"/>
</dbReference>
<keyword evidence="2" id="KW-0695">RNA-directed DNA polymerase</keyword>
<proteinExistence type="predicted"/>
<dbReference type="InterPro" id="IPR024937">
    <property type="entry name" value="Domain_X"/>
</dbReference>
<dbReference type="PANTHER" id="PTHR34047">
    <property type="entry name" value="NUCLEAR INTRON MATURASE 1, MITOCHONDRIAL-RELATED"/>
    <property type="match status" value="1"/>
</dbReference>
<dbReference type="GO" id="GO:0006397">
    <property type="term" value="P:mRNA processing"/>
    <property type="evidence" value="ECO:0007669"/>
    <property type="project" value="InterPro"/>
</dbReference>
<evidence type="ECO:0000259" key="1">
    <source>
        <dbReference type="PROSITE" id="PS50878"/>
    </source>
</evidence>
<dbReference type="AlphaFoldDB" id="H6LFZ9"/>